<keyword evidence="3" id="KW-1185">Reference proteome</keyword>
<sequence>MKSDKTKFLLCVLFFVVLAAITFRCTWGADMVFSASDLNIGRLASMKNGLPSGLLGGFSAGPVLGGSGVPSPRFFNLLLSFMPLEFFANTFYGLVLVLGSISLVWFLRLWNRSWLASIFGALVSFWVNSIMLAPSGHAYKMEVLAFSVLGLCLIEKAVRANSNRRAVGFSLLLAVVVGIMMIEQQDVALLAGLFVGPYAIFRLIQMHGKKSALRWVSVLVPVALVSLLLSGSTVISSYKRNIAGAAAVQESNAQGEKNEKWNYITQWSMVPGEWPDLIASGWSGWSSNNPQGPYWGKLGQSAEWEGTKKGFRNFKLTSVYFGIIPFLLGAFGFVCALGNRKNEEGKAILFWSIAGVLGFLLAFGKYSLLYKLFFQLPMVGNIRAPIKLFDNFQICLAIVAAYGLDRLLIDGKAGKGTKVLWIASAAVGGLALFAGLKVLAFPNARKAEFSQMGFERFSDLMIENMANAWFHAALLSVVCAGLVFMLWKGIGQAKWILTTFVLVLAADSLVLTSHYFKSTDISSLKKGNAVSDYLKEHQGVERTFFVDQSGIYNQWLASDGPYHRLRFFNIWQMPRMPVEYKEYLGKVGRNQVRLWQLSAVKHVAAPSQVLEQLKKNPELGKQFKPVLNYKVPTAQGMRPDVLLEFSGSIPRFALFKNWESIPLEEHCDRLVSLEHDPQTSIFLIPESGVAPQSGLGEFQPLAAKRAGRTATIEVQADQPSVLRFSQRYEPSWKVFVDGKEAELLRVDYLCMGVAVPSGTHTIEFKCISGVQRLSIFVTVLLSAIVVSVFCLRKRGER</sequence>
<accession>A0A6C2ULB6</accession>
<feature type="transmembrane region" description="Helical" evidence="1">
    <location>
        <begin position="319"/>
        <end position="337"/>
    </location>
</feature>
<keyword evidence="1" id="KW-1133">Transmembrane helix</keyword>
<feature type="transmembrane region" description="Helical" evidence="1">
    <location>
        <begin position="86"/>
        <end position="107"/>
    </location>
</feature>
<dbReference type="AlphaFoldDB" id="A0A6C2ULB6"/>
<evidence type="ECO:0008006" key="4">
    <source>
        <dbReference type="Google" id="ProtNLM"/>
    </source>
</evidence>
<gene>
    <name evidence="2" type="ORF">SCARR_03101</name>
</gene>
<evidence type="ECO:0000256" key="1">
    <source>
        <dbReference type="SAM" id="Phobius"/>
    </source>
</evidence>
<organism evidence="2 3">
    <name type="scientific">Pontiella sulfatireligans</name>
    <dbReference type="NCBI Taxonomy" id="2750658"/>
    <lineage>
        <taxon>Bacteria</taxon>
        <taxon>Pseudomonadati</taxon>
        <taxon>Kiritimatiellota</taxon>
        <taxon>Kiritimatiellia</taxon>
        <taxon>Kiritimatiellales</taxon>
        <taxon>Pontiellaceae</taxon>
        <taxon>Pontiella</taxon>
    </lineage>
</organism>
<dbReference type="EMBL" id="CAAHFH010000002">
    <property type="protein sequence ID" value="VGO21032.1"/>
    <property type="molecule type" value="Genomic_DNA"/>
</dbReference>
<feature type="transmembrane region" description="Helical" evidence="1">
    <location>
        <begin position="388"/>
        <end position="408"/>
    </location>
</feature>
<evidence type="ECO:0000313" key="2">
    <source>
        <dbReference type="EMBL" id="VGO21032.1"/>
    </source>
</evidence>
<keyword evidence="1" id="KW-0472">Membrane</keyword>
<feature type="transmembrane region" description="Helical" evidence="1">
    <location>
        <begin position="114"/>
        <end position="132"/>
    </location>
</feature>
<feature type="transmembrane region" description="Helical" evidence="1">
    <location>
        <begin position="420"/>
        <end position="440"/>
    </location>
</feature>
<name>A0A6C2ULB6_9BACT</name>
<feature type="transmembrane region" description="Helical" evidence="1">
    <location>
        <begin position="773"/>
        <end position="791"/>
    </location>
</feature>
<feature type="transmembrane region" description="Helical" evidence="1">
    <location>
        <begin position="349"/>
        <end position="368"/>
    </location>
</feature>
<feature type="transmembrane region" description="Helical" evidence="1">
    <location>
        <begin position="166"/>
        <end position="182"/>
    </location>
</feature>
<evidence type="ECO:0000313" key="3">
    <source>
        <dbReference type="Proteomes" id="UP000346198"/>
    </source>
</evidence>
<reference evidence="2 3" key="1">
    <citation type="submission" date="2019-04" db="EMBL/GenBank/DDBJ databases">
        <authorList>
            <person name="Van Vliet M D."/>
        </authorList>
    </citation>
    <scope>NUCLEOTIDE SEQUENCE [LARGE SCALE GENOMIC DNA]</scope>
    <source>
        <strain evidence="2 3">F21</strain>
    </source>
</reference>
<dbReference type="RefSeq" id="WP_168433345.1">
    <property type="nucleotide sequence ID" value="NZ_CAAHFH010000002.1"/>
</dbReference>
<proteinExistence type="predicted"/>
<protein>
    <recommendedName>
        <fullName evidence="4">Membrane protein YfhO</fullName>
    </recommendedName>
</protein>
<feature type="transmembrane region" description="Helical" evidence="1">
    <location>
        <begin position="188"/>
        <end position="204"/>
    </location>
</feature>
<feature type="transmembrane region" description="Helical" evidence="1">
    <location>
        <begin position="468"/>
        <end position="487"/>
    </location>
</feature>
<dbReference type="Proteomes" id="UP000346198">
    <property type="component" value="Unassembled WGS sequence"/>
</dbReference>
<keyword evidence="1" id="KW-0812">Transmembrane</keyword>
<feature type="transmembrane region" description="Helical" evidence="1">
    <location>
        <begin position="216"/>
        <end position="235"/>
    </location>
</feature>